<gene>
    <name evidence="1" type="ORF">CGZ93_12705</name>
</gene>
<sequence length="233" mass="23819">MRTEFAGFSATQSGRVGLAVAPVGSGGGVAVGEVASGVAWSTSKVPLAIAVTNRSPGAHTAAIQRAITASDNAAAEQLWASLGTPTEAAAATGRVISDLGGGRVQVQSQVTRPGFTAFGQTEWSLAEQAEFAARLPCRPEAAQVYALMGRTDSNQAWGVAGLPGAHLKGGWGPGVRGGYLVRQMAVIDTPRGRVAVAMAAEPASGAYADGSRMLTRLGQWLREHPDLLPAGRC</sequence>
<comment type="caution">
    <text evidence="1">The sequence shown here is derived from an EMBL/GenBank/DDBJ whole genome shotgun (WGS) entry which is preliminary data.</text>
</comment>
<dbReference type="SUPFAM" id="SSF56601">
    <property type="entry name" value="beta-lactamase/transpeptidase-like"/>
    <property type="match status" value="1"/>
</dbReference>
<evidence type="ECO:0000313" key="1">
    <source>
        <dbReference type="EMBL" id="OYO19446.1"/>
    </source>
</evidence>
<accession>A0A255GWU0</accession>
<protein>
    <submittedName>
        <fullName evidence="1">Uncharacterized protein</fullName>
    </submittedName>
</protein>
<evidence type="ECO:0000313" key="2">
    <source>
        <dbReference type="Proteomes" id="UP000216311"/>
    </source>
</evidence>
<dbReference type="OrthoDB" id="3729831at2"/>
<dbReference type="Proteomes" id="UP000216311">
    <property type="component" value="Unassembled WGS sequence"/>
</dbReference>
<name>A0A255GWU0_9ACTN</name>
<organism evidence="1 2">
    <name type="scientific">Enemella dayhoffiae</name>
    <dbReference type="NCBI Taxonomy" id="2016507"/>
    <lineage>
        <taxon>Bacteria</taxon>
        <taxon>Bacillati</taxon>
        <taxon>Actinomycetota</taxon>
        <taxon>Actinomycetes</taxon>
        <taxon>Propionibacteriales</taxon>
        <taxon>Propionibacteriaceae</taxon>
        <taxon>Enemella</taxon>
    </lineage>
</organism>
<dbReference type="Gene3D" id="3.40.710.10">
    <property type="entry name" value="DD-peptidase/beta-lactamase superfamily"/>
    <property type="match status" value="1"/>
</dbReference>
<dbReference type="AlphaFoldDB" id="A0A255GWU0"/>
<reference evidence="1 2" key="1">
    <citation type="submission" date="2017-07" db="EMBL/GenBank/DDBJ databases">
        <title>Draft whole genome sequences of clinical Proprionibacteriaceae strains.</title>
        <authorList>
            <person name="Bernier A.-M."/>
            <person name="Bernard K."/>
            <person name="Domingo M.-C."/>
        </authorList>
    </citation>
    <scope>NUCLEOTIDE SEQUENCE [LARGE SCALE GENOMIC DNA]</scope>
    <source>
        <strain evidence="1 2">NML 130396</strain>
    </source>
</reference>
<dbReference type="EMBL" id="NMVQ01000034">
    <property type="protein sequence ID" value="OYO19446.1"/>
    <property type="molecule type" value="Genomic_DNA"/>
</dbReference>
<dbReference type="InterPro" id="IPR012338">
    <property type="entry name" value="Beta-lactam/transpept-like"/>
</dbReference>
<proteinExistence type="predicted"/>
<keyword evidence="2" id="KW-1185">Reference proteome</keyword>